<dbReference type="EMBL" id="LR743504">
    <property type="protein sequence ID" value="CAA2099328.1"/>
    <property type="molecule type" value="Genomic_DNA"/>
</dbReference>
<gene>
    <name evidence="1" type="ORF">MBUL_00092</name>
</gene>
<accession>A0A679IRW1</accession>
<proteinExistence type="predicted"/>
<sequence length="79" mass="8905">MRSKQRAITCRYLDELIILLDEERETRNCSQRLELASAINALRREAFRGGASEHTVSLIHAAEVFLALHRMPIGSGALQ</sequence>
<evidence type="ECO:0000313" key="1">
    <source>
        <dbReference type="EMBL" id="CAA2099328.1"/>
    </source>
</evidence>
<protein>
    <submittedName>
        <fullName evidence="1">Uncharacterized protein</fullName>
    </submittedName>
</protein>
<reference evidence="1" key="1">
    <citation type="submission" date="2019-12" db="EMBL/GenBank/DDBJ databases">
        <authorList>
            <person name="Cremers G."/>
        </authorList>
    </citation>
    <scope>NUCLEOTIDE SEQUENCE</scope>
    <source>
        <strain evidence="1">Mbul1</strain>
    </source>
</reference>
<name>A0A679IRW1_9HYPH</name>
<organism evidence="1">
    <name type="scientific">Methylobacterium bullatum</name>
    <dbReference type="NCBI Taxonomy" id="570505"/>
    <lineage>
        <taxon>Bacteria</taxon>
        <taxon>Pseudomonadati</taxon>
        <taxon>Pseudomonadota</taxon>
        <taxon>Alphaproteobacteria</taxon>
        <taxon>Hyphomicrobiales</taxon>
        <taxon>Methylobacteriaceae</taxon>
        <taxon>Methylobacterium</taxon>
    </lineage>
</organism>
<dbReference type="AlphaFoldDB" id="A0A679IRW1"/>